<dbReference type="WBParaSite" id="nRc.2.0.1.t01309-RA">
    <property type="protein sequence ID" value="nRc.2.0.1.t01309-RA"/>
    <property type="gene ID" value="nRc.2.0.1.g01309"/>
</dbReference>
<dbReference type="Proteomes" id="UP000887565">
    <property type="component" value="Unplaced"/>
</dbReference>
<feature type="region of interest" description="Disordered" evidence="1">
    <location>
        <begin position="282"/>
        <end position="304"/>
    </location>
</feature>
<sequence length="340" mass="38992">METDPDLIKEYEALVGYLSSDPSDVKPLVTRMSYGPCFTRNDPLREPATFTGDIGLQHLKLFPYSFDSANQWNSNRIANHISPILYYFWPSTIEEGHRIKAGIRQHLERLKIDEKIIKQITGEGLNPSAKHGNDTDLGTLVLHAPHGVLSKIMDYMYNHFDIVLIILEGTRKKKRPEGDNITLDKRYQEDCWFFETMRCKWEKELEVDIDIATQLEADQETEEEARHEYARRQHDWQLTQGMAPMLPTVPPKSQLDRFLENVVSQASSNEYILGTELTSQDVYGQETTTTGSQPKPETAKDADKMEKLTKVIVEETPLPPTAAIVPQPMVRVEEREEESD</sequence>
<reference evidence="3" key="1">
    <citation type="submission" date="2022-11" db="UniProtKB">
        <authorList>
            <consortium name="WormBaseParasite"/>
        </authorList>
    </citation>
    <scope>IDENTIFICATION</scope>
</reference>
<accession>A0A915HIQ1</accession>
<keyword evidence="2" id="KW-1185">Reference proteome</keyword>
<evidence type="ECO:0000313" key="3">
    <source>
        <dbReference type="WBParaSite" id="nRc.2.0.1.t01309-RA"/>
    </source>
</evidence>
<evidence type="ECO:0000313" key="2">
    <source>
        <dbReference type="Proteomes" id="UP000887565"/>
    </source>
</evidence>
<dbReference type="AlphaFoldDB" id="A0A915HIQ1"/>
<evidence type="ECO:0000256" key="1">
    <source>
        <dbReference type="SAM" id="MobiDB-lite"/>
    </source>
</evidence>
<proteinExistence type="predicted"/>
<name>A0A915HIQ1_ROMCU</name>
<protein>
    <submittedName>
        <fullName evidence="3">Uncharacterized protein</fullName>
    </submittedName>
</protein>
<organism evidence="2 3">
    <name type="scientific">Romanomermis culicivorax</name>
    <name type="common">Nematode worm</name>
    <dbReference type="NCBI Taxonomy" id="13658"/>
    <lineage>
        <taxon>Eukaryota</taxon>
        <taxon>Metazoa</taxon>
        <taxon>Ecdysozoa</taxon>
        <taxon>Nematoda</taxon>
        <taxon>Enoplea</taxon>
        <taxon>Dorylaimia</taxon>
        <taxon>Mermithida</taxon>
        <taxon>Mermithoidea</taxon>
        <taxon>Mermithidae</taxon>
        <taxon>Romanomermis</taxon>
    </lineage>
</organism>
<feature type="compositionally biased region" description="Polar residues" evidence="1">
    <location>
        <begin position="282"/>
        <end position="295"/>
    </location>
</feature>